<dbReference type="PANTHER" id="PTHR30137:SF6">
    <property type="entry name" value="LUCIFERASE-LIKE MONOOXYGENASE"/>
    <property type="match status" value="1"/>
</dbReference>
<dbReference type="Pfam" id="PF00296">
    <property type="entry name" value="Bac_luciferase"/>
    <property type="match status" value="1"/>
</dbReference>
<sequence>MRYSIFSVQDHHPSLHRSVAQLYEQVIAEAKLAESLGYDTFFVAEHHFHECGSVPNPAVFLAALARETTKIRLGVAVSNITIHNPLTIAEDYAMVDMLSGGRLTLGVGSGYLRHEFEGHRVSPEEKRERFDENLQVVVQALTGEPVHFQGKYNDLPGVALNVQPLQKDRLPIHVAIQRREAAYHVGRQGRNIFSLPYSCLTSFEEIRGLVEDYRKGYRESGAPGEGSAVLAFHCHVAETDEQAKLNAEQAFNLYLDTRLFYDTRRTYDTVVSAGLGMFGSLRTVADQLVGLSEMGIDHVMFLQNFGVLDSKLVHDSMHRIANEVMPEVLRRTGKA</sequence>
<dbReference type="SUPFAM" id="SSF51679">
    <property type="entry name" value="Bacterial luciferase-like"/>
    <property type="match status" value="1"/>
</dbReference>
<dbReference type="InterPro" id="IPR036661">
    <property type="entry name" value="Luciferase-like_sf"/>
</dbReference>
<evidence type="ECO:0000259" key="1">
    <source>
        <dbReference type="Pfam" id="PF00296"/>
    </source>
</evidence>
<dbReference type="Proteomes" id="UP001597463">
    <property type="component" value="Unassembled WGS sequence"/>
</dbReference>
<reference evidence="3" key="1">
    <citation type="journal article" date="2019" name="Int. J. Syst. Evol. Microbiol.">
        <title>The Global Catalogue of Microorganisms (GCM) 10K type strain sequencing project: providing services to taxonomists for standard genome sequencing and annotation.</title>
        <authorList>
            <consortium name="The Broad Institute Genomics Platform"/>
            <consortium name="The Broad Institute Genome Sequencing Center for Infectious Disease"/>
            <person name="Wu L."/>
            <person name="Ma J."/>
        </authorList>
    </citation>
    <scope>NUCLEOTIDE SEQUENCE [LARGE SCALE GENOMIC DNA]</scope>
    <source>
        <strain evidence="3">TISTR 1906</strain>
    </source>
</reference>
<dbReference type="RefSeq" id="WP_066470999.1">
    <property type="nucleotide sequence ID" value="NZ_BCNT01000001.1"/>
</dbReference>
<dbReference type="InterPro" id="IPR050766">
    <property type="entry name" value="Bact_Lucif_Oxidored"/>
</dbReference>
<evidence type="ECO:0000313" key="2">
    <source>
        <dbReference type="EMBL" id="MFD2756445.1"/>
    </source>
</evidence>
<organism evidence="2 3">
    <name type="scientific">Comamonas terrae</name>
    <dbReference type="NCBI Taxonomy" id="673548"/>
    <lineage>
        <taxon>Bacteria</taxon>
        <taxon>Pseudomonadati</taxon>
        <taxon>Pseudomonadota</taxon>
        <taxon>Betaproteobacteria</taxon>
        <taxon>Burkholderiales</taxon>
        <taxon>Comamonadaceae</taxon>
        <taxon>Comamonas</taxon>
    </lineage>
</organism>
<comment type="caution">
    <text evidence="2">The sequence shown here is derived from an EMBL/GenBank/DDBJ whole genome shotgun (WGS) entry which is preliminary data.</text>
</comment>
<evidence type="ECO:0000313" key="3">
    <source>
        <dbReference type="Proteomes" id="UP001597463"/>
    </source>
</evidence>
<gene>
    <name evidence="2" type="ORF">ACFSW6_20415</name>
</gene>
<accession>A0ABW5UVL6</accession>
<dbReference type="InterPro" id="IPR011251">
    <property type="entry name" value="Luciferase-like_dom"/>
</dbReference>
<name>A0ABW5UVL6_9BURK</name>
<dbReference type="PANTHER" id="PTHR30137">
    <property type="entry name" value="LUCIFERASE-LIKE MONOOXYGENASE"/>
    <property type="match status" value="1"/>
</dbReference>
<dbReference type="Gene3D" id="3.20.20.30">
    <property type="entry name" value="Luciferase-like domain"/>
    <property type="match status" value="1"/>
</dbReference>
<proteinExistence type="predicted"/>
<protein>
    <submittedName>
        <fullName evidence="2">LLM class flavin-dependent oxidoreductase</fullName>
    </submittedName>
</protein>
<dbReference type="EMBL" id="JBHUMV010000011">
    <property type="protein sequence ID" value="MFD2756445.1"/>
    <property type="molecule type" value="Genomic_DNA"/>
</dbReference>
<keyword evidence="3" id="KW-1185">Reference proteome</keyword>
<feature type="domain" description="Luciferase-like" evidence="1">
    <location>
        <begin position="1"/>
        <end position="296"/>
    </location>
</feature>